<dbReference type="Pfam" id="PF01553">
    <property type="entry name" value="Acyltransferase"/>
    <property type="match status" value="1"/>
</dbReference>
<name>A0A6N6RH49_9FLAO</name>
<accession>A0A6N6RH49</accession>
<evidence type="ECO:0000259" key="5">
    <source>
        <dbReference type="SMART" id="SM00563"/>
    </source>
</evidence>
<proteinExistence type="predicted"/>
<dbReference type="GO" id="GO:0003841">
    <property type="term" value="F:1-acylglycerol-3-phosphate O-acyltransferase activity"/>
    <property type="evidence" value="ECO:0007669"/>
    <property type="project" value="TreeGrafter"/>
</dbReference>
<keyword evidence="4" id="KW-1133">Transmembrane helix</keyword>
<dbReference type="Proteomes" id="UP000468650">
    <property type="component" value="Unassembled WGS sequence"/>
</dbReference>
<comment type="caution">
    <text evidence="6">The sequence shown here is derived from an EMBL/GenBank/DDBJ whole genome shotgun (WGS) entry which is preliminary data.</text>
</comment>
<dbReference type="EMBL" id="WBVO01000008">
    <property type="protein sequence ID" value="KAB2808659.1"/>
    <property type="molecule type" value="Genomic_DNA"/>
</dbReference>
<dbReference type="PANTHER" id="PTHR10434:SF11">
    <property type="entry name" value="1-ACYL-SN-GLYCEROL-3-PHOSPHATE ACYLTRANSFERASE"/>
    <property type="match status" value="1"/>
</dbReference>
<comment type="pathway">
    <text evidence="1">Lipid metabolism.</text>
</comment>
<evidence type="ECO:0000313" key="7">
    <source>
        <dbReference type="Proteomes" id="UP000468650"/>
    </source>
</evidence>
<dbReference type="PANTHER" id="PTHR10434">
    <property type="entry name" value="1-ACYL-SN-GLYCEROL-3-PHOSPHATE ACYLTRANSFERASE"/>
    <property type="match status" value="1"/>
</dbReference>
<evidence type="ECO:0000256" key="3">
    <source>
        <dbReference type="ARBA" id="ARBA00023315"/>
    </source>
</evidence>
<evidence type="ECO:0000256" key="4">
    <source>
        <dbReference type="SAM" id="Phobius"/>
    </source>
</evidence>
<evidence type="ECO:0000313" key="6">
    <source>
        <dbReference type="EMBL" id="KAB2808659.1"/>
    </source>
</evidence>
<reference evidence="6 7" key="1">
    <citation type="submission" date="2019-09" db="EMBL/GenBank/DDBJ databases">
        <title>Genomes of family Cryomorphaceae.</title>
        <authorList>
            <person name="Bowman J.P."/>
        </authorList>
    </citation>
    <scope>NUCLEOTIDE SEQUENCE [LARGE SCALE GENOMIC DNA]</scope>
    <source>
        <strain evidence="6 7">LMG 25704</strain>
    </source>
</reference>
<dbReference type="AlphaFoldDB" id="A0A6N6RH49"/>
<dbReference type="RefSeq" id="WP_151667754.1">
    <property type="nucleotide sequence ID" value="NZ_WBVO01000008.1"/>
</dbReference>
<sequence length="244" mass="27731">MKKAIISAFGILYHIWYYLVMALVILSIFPFIYATSRKPEDYPKFFKWARVWAKAVLVLMGLRMKVRGAEKIVEGQQYVICANHASELDIMMALAIVPNPFVFIGKKELASLPLFGYFYKRTNVLVDRKSVASKRRAMEMASAKMNTGIGMCIFPEGGIPNNPYLAPFKMGAFKLAVEHQVPILSIAFPDNRRHFPDFTKGGFPGRVRAEVIGVQDTEGMKEEHIMALRDQTFQRIFGALNELR</sequence>
<keyword evidence="2 6" id="KW-0808">Transferase</keyword>
<dbReference type="CDD" id="cd07989">
    <property type="entry name" value="LPLAT_AGPAT-like"/>
    <property type="match status" value="1"/>
</dbReference>
<keyword evidence="4" id="KW-0472">Membrane</keyword>
<evidence type="ECO:0000256" key="1">
    <source>
        <dbReference type="ARBA" id="ARBA00005189"/>
    </source>
</evidence>
<dbReference type="OrthoDB" id="9803035at2"/>
<organism evidence="6 7">
    <name type="scientific">Phaeocystidibacter luteus</name>
    <dbReference type="NCBI Taxonomy" id="911197"/>
    <lineage>
        <taxon>Bacteria</taxon>
        <taxon>Pseudomonadati</taxon>
        <taxon>Bacteroidota</taxon>
        <taxon>Flavobacteriia</taxon>
        <taxon>Flavobacteriales</taxon>
        <taxon>Phaeocystidibacteraceae</taxon>
        <taxon>Phaeocystidibacter</taxon>
    </lineage>
</organism>
<keyword evidence="7" id="KW-1185">Reference proteome</keyword>
<keyword evidence="3 6" id="KW-0012">Acyltransferase</keyword>
<keyword evidence="4" id="KW-0812">Transmembrane</keyword>
<dbReference type="SUPFAM" id="SSF69593">
    <property type="entry name" value="Glycerol-3-phosphate (1)-acyltransferase"/>
    <property type="match status" value="1"/>
</dbReference>
<gene>
    <name evidence="6" type="ORF">F8C67_10255</name>
</gene>
<evidence type="ECO:0000256" key="2">
    <source>
        <dbReference type="ARBA" id="ARBA00022679"/>
    </source>
</evidence>
<dbReference type="GO" id="GO:0006654">
    <property type="term" value="P:phosphatidic acid biosynthetic process"/>
    <property type="evidence" value="ECO:0007669"/>
    <property type="project" value="TreeGrafter"/>
</dbReference>
<dbReference type="SMART" id="SM00563">
    <property type="entry name" value="PlsC"/>
    <property type="match status" value="1"/>
</dbReference>
<feature type="transmembrane region" description="Helical" evidence="4">
    <location>
        <begin position="12"/>
        <end position="33"/>
    </location>
</feature>
<feature type="domain" description="Phospholipid/glycerol acyltransferase" evidence="5">
    <location>
        <begin position="78"/>
        <end position="191"/>
    </location>
</feature>
<protein>
    <submittedName>
        <fullName evidence="6">1-acyl-sn-glycerol-3-phosphate acyltransferase</fullName>
    </submittedName>
</protein>
<dbReference type="InterPro" id="IPR002123">
    <property type="entry name" value="Plipid/glycerol_acylTrfase"/>
</dbReference>